<dbReference type="RefSeq" id="WP_139715445.1">
    <property type="nucleotide sequence ID" value="NZ_CP040871.1"/>
</dbReference>
<organism evidence="1 2">
    <name type="scientific">Thermomonas aquatica</name>
    <dbReference type="NCBI Taxonomy" id="2202149"/>
    <lineage>
        <taxon>Bacteria</taxon>
        <taxon>Pseudomonadati</taxon>
        <taxon>Pseudomonadota</taxon>
        <taxon>Gammaproteobacteria</taxon>
        <taxon>Lysobacterales</taxon>
        <taxon>Lysobacteraceae</taxon>
        <taxon>Thermomonas</taxon>
    </lineage>
</organism>
<dbReference type="NCBIfam" id="TIGR02574">
    <property type="entry name" value="stabl_TIGR02574"/>
    <property type="match status" value="1"/>
</dbReference>
<evidence type="ECO:0000313" key="2">
    <source>
        <dbReference type="Proteomes" id="UP000308149"/>
    </source>
</evidence>
<accession>A0A5B7ZRU8</accession>
<dbReference type="EMBL" id="CP040871">
    <property type="protein sequence ID" value="QDA56512.1"/>
    <property type="molecule type" value="Genomic_DNA"/>
</dbReference>
<dbReference type="Pfam" id="PF09720">
    <property type="entry name" value="Unstab_antitox"/>
    <property type="match status" value="1"/>
</dbReference>
<dbReference type="AlphaFoldDB" id="A0A5B7ZRU8"/>
<keyword evidence="2" id="KW-1185">Reference proteome</keyword>
<name>A0A5B7ZRU8_9GAMM</name>
<dbReference type="KEGG" id="thes:FHQ07_03875"/>
<evidence type="ECO:0000313" key="1">
    <source>
        <dbReference type="EMBL" id="QDA56512.1"/>
    </source>
</evidence>
<sequence length="74" mass="8375">MSQSRPDFLSLSIAERIQLAEDIWDSIAAENPESAALTPLQLQEIQARLDAHDQDPSTAVSWEQVRSELFQRSH</sequence>
<dbReference type="OrthoDB" id="291542at2"/>
<proteinExistence type="predicted"/>
<reference evidence="1 2" key="1">
    <citation type="submission" date="2019-06" db="EMBL/GenBank/DDBJ databases">
        <title>Thermomonas aquatica sp. nov., isolated from an industrial wastewater treatment plant.</title>
        <authorList>
            <person name="Jeon J.H."/>
            <person name="Park D.-S."/>
        </authorList>
    </citation>
    <scope>NUCLEOTIDE SEQUENCE [LARGE SCALE GENOMIC DNA]</scope>
    <source>
        <strain evidence="1 2">SY21</strain>
    </source>
</reference>
<gene>
    <name evidence="1" type="ORF">FHQ07_03875</name>
</gene>
<dbReference type="InterPro" id="IPR013406">
    <property type="entry name" value="CHP02574_addiction_mod"/>
</dbReference>
<protein>
    <submittedName>
        <fullName evidence="1">Addiction module protein</fullName>
    </submittedName>
</protein>
<dbReference type="Proteomes" id="UP000308149">
    <property type="component" value="Chromosome"/>
</dbReference>